<comment type="caution">
    <text evidence="1">The sequence shown here is derived from an EMBL/GenBank/DDBJ whole genome shotgun (WGS) entry which is preliminary data.</text>
</comment>
<evidence type="ECO:0000313" key="1">
    <source>
        <dbReference type="EMBL" id="KAK8201585.1"/>
    </source>
</evidence>
<gene>
    <name evidence="1" type="ORF">M8818_005839</name>
</gene>
<sequence length="559" mass="61488">MVEEKTADLAGNGDRPNICEHDDGLERQIMLRPELQAMIYATRPSGPGLTDLVSRVRMGLTPSSALNSSVRNEPRRSIVAIGKTRHLVDASVLFGLPTHLVQSLVRNSKGGHQARCMAFSTSLFDEGVQHMSSPSDKHSDLAGLQATLLVLQYATINPRSGNVWILSGAVMRSCLELGLHRECYDMSATAPGVIALRRRVFWAAYCMDRSICSTLQRPLSIPDPAINTLLPSLADDIRVASIGASAEIPPQLWPFLRIIQYHQIHSSMIQVHFQGEALAPGTTWEEWLGDMEQKLRSWYQSACSAPGELTEFSLAHGLTILHRPSPRMPQPSQRSLLVAFEAACTAAKCLKEHISSGFFRRPWMAAHHTLETAMIVLYCLRHGMNTITQHFEVQQIFDMTKLFTSNFLAIAGQGWTEVSKCAGVYERLLGPLLEAIFLQPHAPVVSNDSAATASFTTNSPQTLAGLKSTFSAAQDAELARLLYPGPAHLDKLRFGTGRRAEVTSMVPFDWSFFNVDDDYPLVGTNGVIEPGGFENTPDPAGWQLLDHALEFGEEFAGLL</sequence>
<proteinExistence type="predicted"/>
<organism evidence="1 2">
    <name type="scientific">Zalaria obscura</name>
    <dbReference type="NCBI Taxonomy" id="2024903"/>
    <lineage>
        <taxon>Eukaryota</taxon>
        <taxon>Fungi</taxon>
        <taxon>Dikarya</taxon>
        <taxon>Ascomycota</taxon>
        <taxon>Pezizomycotina</taxon>
        <taxon>Dothideomycetes</taxon>
        <taxon>Dothideomycetidae</taxon>
        <taxon>Dothideales</taxon>
        <taxon>Zalariaceae</taxon>
        <taxon>Zalaria</taxon>
    </lineage>
</organism>
<dbReference type="Proteomes" id="UP001320706">
    <property type="component" value="Unassembled WGS sequence"/>
</dbReference>
<dbReference type="EMBL" id="JAMKPW020000034">
    <property type="protein sequence ID" value="KAK8201585.1"/>
    <property type="molecule type" value="Genomic_DNA"/>
</dbReference>
<keyword evidence="2" id="KW-1185">Reference proteome</keyword>
<name>A0ACC3S8Q0_9PEZI</name>
<accession>A0ACC3S8Q0</accession>
<reference evidence="1" key="1">
    <citation type="submission" date="2024-02" db="EMBL/GenBank/DDBJ databases">
        <title>Metagenome Assembled Genome of Zalaria obscura JY119.</title>
        <authorList>
            <person name="Vighnesh L."/>
            <person name="Jagadeeshwari U."/>
            <person name="Venkata Ramana C."/>
            <person name="Sasikala C."/>
        </authorList>
    </citation>
    <scope>NUCLEOTIDE SEQUENCE</scope>
    <source>
        <strain evidence="1">JY119</strain>
    </source>
</reference>
<protein>
    <submittedName>
        <fullName evidence="1">Uncharacterized protein</fullName>
    </submittedName>
</protein>
<evidence type="ECO:0000313" key="2">
    <source>
        <dbReference type="Proteomes" id="UP001320706"/>
    </source>
</evidence>